<dbReference type="PANTHER" id="PTHR33240:SF8">
    <property type="entry name" value="OS03G0439900 PROTEIN"/>
    <property type="match status" value="1"/>
</dbReference>
<organism evidence="1 2">
    <name type="scientific">Prunus dulcis</name>
    <name type="common">Almond</name>
    <name type="synonym">Amygdalus dulcis</name>
    <dbReference type="NCBI Taxonomy" id="3755"/>
    <lineage>
        <taxon>Eukaryota</taxon>
        <taxon>Viridiplantae</taxon>
        <taxon>Streptophyta</taxon>
        <taxon>Embryophyta</taxon>
        <taxon>Tracheophyta</taxon>
        <taxon>Spermatophyta</taxon>
        <taxon>Magnoliopsida</taxon>
        <taxon>eudicotyledons</taxon>
        <taxon>Gunneridae</taxon>
        <taxon>Pentapetalae</taxon>
        <taxon>rosids</taxon>
        <taxon>fabids</taxon>
        <taxon>Rosales</taxon>
        <taxon>Rosaceae</taxon>
        <taxon>Amygdaloideae</taxon>
        <taxon>Amygdaleae</taxon>
        <taxon>Prunus</taxon>
    </lineage>
</organism>
<accession>A0AAD4UU68</accession>
<comment type="caution">
    <text evidence="1">The sequence shown here is derived from an EMBL/GenBank/DDBJ whole genome shotgun (WGS) entry which is preliminary data.</text>
</comment>
<keyword evidence="2" id="KW-1185">Reference proteome</keyword>
<reference evidence="1 2" key="1">
    <citation type="journal article" date="2022" name="G3 (Bethesda)">
        <title>Whole-genome sequence and methylome profiling of the almond [Prunus dulcis (Mill.) D.A. Webb] cultivar 'Nonpareil'.</title>
        <authorList>
            <person name="D'Amico-Willman K.M."/>
            <person name="Ouma W.Z."/>
            <person name="Meulia T."/>
            <person name="Sideli G.M."/>
            <person name="Gradziel T.M."/>
            <person name="Fresnedo-Ramirez J."/>
        </authorList>
    </citation>
    <scope>NUCLEOTIDE SEQUENCE [LARGE SCALE GENOMIC DNA]</scope>
    <source>
        <strain evidence="1">Clone GOH B32 T37-40</strain>
    </source>
</reference>
<dbReference type="CDD" id="cd00303">
    <property type="entry name" value="retropepsin_like"/>
    <property type="match status" value="1"/>
</dbReference>
<gene>
    <name evidence="1" type="ORF">L3X38_042043</name>
</gene>
<evidence type="ECO:0000313" key="1">
    <source>
        <dbReference type="EMBL" id="KAI5312869.1"/>
    </source>
</evidence>
<dbReference type="EMBL" id="JAJFAZ020000008">
    <property type="protein sequence ID" value="KAI5312869.1"/>
    <property type="molecule type" value="Genomic_DNA"/>
</dbReference>
<name>A0AAD4UU68_PRUDU</name>
<dbReference type="InterPro" id="IPR021109">
    <property type="entry name" value="Peptidase_aspartic_dom_sf"/>
</dbReference>
<protein>
    <submittedName>
        <fullName evidence="1">Uncharacterized protein</fullName>
    </submittedName>
</protein>
<sequence length="186" mass="20623">MIKRAKIADFDVGRILIDTGNSVNVIFVDAFGELGINNSHVNRQPTSLFSFLGDLVQPIGRISLPITFGVTPRKTMVYDQFLIVDCPKAYNVIIGQTTLTGIKAHLSHHMLLMKFPTCHSIGTIRGDQLSAWTCYATALNSAAFKSPRESLTIARVSNDIEPQDDPRDKNSMPQAACRRFGNCRLR</sequence>
<dbReference type="Proteomes" id="UP001054821">
    <property type="component" value="Chromosome 8"/>
</dbReference>
<evidence type="ECO:0000313" key="2">
    <source>
        <dbReference type="Proteomes" id="UP001054821"/>
    </source>
</evidence>
<dbReference type="Gene3D" id="2.40.70.10">
    <property type="entry name" value="Acid Proteases"/>
    <property type="match status" value="1"/>
</dbReference>
<dbReference type="PANTHER" id="PTHR33240">
    <property type="entry name" value="OS08G0508500 PROTEIN"/>
    <property type="match status" value="1"/>
</dbReference>
<dbReference type="AlphaFoldDB" id="A0AAD4UU68"/>
<proteinExistence type="predicted"/>